<reference evidence="3" key="1">
    <citation type="submission" date="2015-09" db="EMBL/GenBank/DDBJ databases">
        <authorList>
            <consortium name="Pathogen Informatics"/>
        </authorList>
    </citation>
    <scope>NUCLEOTIDE SEQUENCE [LARGE SCALE GENOMIC DNA]</scope>
    <source>
        <strain evidence="3">Lake Konstanz</strain>
    </source>
</reference>
<evidence type="ECO:0000256" key="1">
    <source>
        <dbReference type="SAM" id="Coils"/>
    </source>
</evidence>
<dbReference type="EMBL" id="CYKH01000553">
    <property type="protein sequence ID" value="CUG06051.1"/>
    <property type="molecule type" value="Genomic_DNA"/>
</dbReference>
<accession>A0A0S4IW44</accession>
<dbReference type="AlphaFoldDB" id="A0A0S4IW44"/>
<dbReference type="PANTHER" id="PTHR34732">
    <property type="entry name" value="69 KDA PARAFLAGELLAR ROD PROTEIN-RELATED"/>
    <property type="match status" value="1"/>
</dbReference>
<keyword evidence="2" id="KW-0282">Flagellum</keyword>
<proteinExistence type="predicted"/>
<feature type="coiled-coil region" evidence="1">
    <location>
        <begin position="369"/>
        <end position="397"/>
    </location>
</feature>
<keyword evidence="3" id="KW-1185">Reference proteome</keyword>
<dbReference type="GO" id="GO:0005516">
    <property type="term" value="F:calmodulin binding"/>
    <property type="evidence" value="ECO:0007669"/>
    <property type="project" value="InterPro"/>
</dbReference>
<keyword evidence="1" id="KW-0175">Coiled coil</keyword>
<dbReference type="PANTHER" id="PTHR34732:SF3">
    <property type="entry name" value="ROD PROTEIN, PUTATIVE-RELATED"/>
    <property type="match status" value="1"/>
</dbReference>
<dbReference type="GO" id="GO:0031514">
    <property type="term" value="C:motile cilium"/>
    <property type="evidence" value="ECO:0007669"/>
    <property type="project" value="InterPro"/>
</dbReference>
<dbReference type="Pfam" id="PF05149">
    <property type="entry name" value="Flagellar_rod"/>
    <property type="match status" value="1"/>
</dbReference>
<feature type="coiled-coil region" evidence="1">
    <location>
        <begin position="309"/>
        <end position="336"/>
    </location>
</feature>
<evidence type="ECO:0000313" key="2">
    <source>
        <dbReference type="EMBL" id="CUG06051.1"/>
    </source>
</evidence>
<dbReference type="VEuPathDB" id="TriTrypDB:BSAL_71545"/>
<evidence type="ECO:0000313" key="3">
    <source>
        <dbReference type="Proteomes" id="UP000051952"/>
    </source>
</evidence>
<organism evidence="2 3">
    <name type="scientific">Bodo saltans</name>
    <name type="common">Flagellated protozoan</name>
    <dbReference type="NCBI Taxonomy" id="75058"/>
    <lineage>
        <taxon>Eukaryota</taxon>
        <taxon>Discoba</taxon>
        <taxon>Euglenozoa</taxon>
        <taxon>Kinetoplastea</taxon>
        <taxon>Metakinetoplastina</taxon>
        <taxon>Eubodonida</taxon>
        <taxon>Bodonidae</taxon>
        <taxon>Bodo</taxon>
    </lineage>
</organism>
<dbReference type="InterPro" id="IPR053120">
    <property type="entry name" value="PFR_Component"/>
</dbReference>
<keyword evidence="2" id="KW-0966">Cell projection</keyword>
<gene>
    <name evidence="2" type="ORF">BSAL_71545</name>
</gene>
<dbReference type="InterPro" id="IPR007824">
    <property type="entry name" value="Flagellar_rod"/>
</dbReference>
<keyword evidence="2" id="KW-0969">Cilium</keyword>
<dbReference type="Proteomes" id="UP000051952">
    <property type="component" value="Unassembled WGS sequence"/>
</dbReference>
<sequence>MLVYQFGPQWITDNSSYSFFCLRVMASQVHHARAQAALRSLDAAKAQREANANLRNEFLDAEDNLLHMHQQFFSHKLHYQMKNIKESATRRLHEFEDQLSFSETCKRQPYERYMEDCRLVVPMCDLASASEHGDTHQYDQNRTTDLVRQTIDEFLLLPHAQGALDSTQSKSTVERMRLLTARCEKVVDAATVTSSPFLLFANQVINVSRTALQIPPIDDPLKKLVDKLTSLDSSNRSLEAHQQEAADDGNIAANEGYMSERVTIMEAMADVITHKFHLLEEEERTSLNTTQAAIDSAALSVAEGIRERKQNVANKQKRVQQDLSNLEAATRRAEIDEGIARGGFQSDMASSDELLERNAAESEEVWSQIHALETRLQKLANERRDEADRRVKAVEREERRRVDMRHFSEFAAAHHDKLFSVSRLLEADELLCDMMDEALRGFAVIGLEKIAFDRGQVAAARSAALQEHHMHFREQYLHLGELLYKKERALEELTQRSVYARAQQELAMDSFNPKAKEYAIQKSDIDVDIRKMDEEIAVLQSKASLYVQAFKPTERALRAEGKVFEHPVSELQLRNKEKSRKIAAFHAYEVAQKPPTQLGGRIDTSRHTVTEERAQVEDARANYVRARPPPPPGRALPQEPLDSCLSISPNPHLLDITWRGSLE</sequence>
<protein>
    <submittedName>
        <fullName evidence="2">Paraflagellar rod protein, putative</fullName>
    </submittedName>
</protein>
<name>A0A0S4IW44_BODSA</name>